<dbReference type="EMBL" id="JBHSIT010000005">
    <property type="protein sequence ID" value="MFC4909670.1"/>
    <property type="molecule type" value="Genomic_DNA"/>
</dbReference>
<dbReference type="InterPro" id="IPR010071">
    <property type="entry name" value="AA_adenyl_dom"/>
</dbReference>
<dbReference type="Gene3D" id="3.40.50.12780">
    <property type="entry name" value="N-terminal domain of ligase-like"/>
    <property type="match status" value="1"/>
</dbReference>
<accession>A0ABV9U2R2</accession>
<dbReference type="RefSeq" id="WP_378257351.1">
    <property type="nucleotide sequence ID" value="NZ_JBHSIT010000005.1"/>
</dbReference>
<dbReference type="CDD" id="cd05930">
    <property type="entry name" value="A_NRPS"/>
    <property type="match status" value="1"/>
</dbReference>
<evidence type="ECO:0000259" key="2">
    <source>
        <dbReference type="Pfam" id="PF13193"/>
    </source>
</evidence>
<feature type="domain" description="AMP-binding enzyme C-terminal" evidence="2">
    <location>
        <begin position="458"/>
        <end position="532"/>
    </location>
</feature>
<proteinExistence type="predicted"/>
<sequence length="552" mass="58818">MSALGDYLRRHAAERPDAPAVEYRDRTMTYGELDARSSSLARTLLRDGVKTGDRVGLWARKSIESVVAIHGVLKAGAVYVPIDPSAPFNRAGHILAHCDVACVIAEDDRVEWLREQFTCPIVSIGSGSSAPHASVIPWHEAVAPANNPRAVPANNPPVGSANNSSVAPADDPVPARVGLHDPAYILHTSGSKGTPKGVALSHGNARAFVEWAVGEFGLSPADRVAGHAPFHFDLSILDLFATCAAGGCVVLVPESQVGLGGALNRFVADRGVTVWYSVPGALTRMLAAKNADLLTGSPLRVVLFAGEPFPLPHLRQLRARLPEAALYNLYGPTETNVCLFHAVRPSDVAPDRTRPVPIGRPCPYATAFVVDRDGRPLDPAPGRTGELCVAGDSVMLGYWRDDDLTASRTVLIPRAGAEPLAAYRTGDLVRFDDDLNHVFLGREDDMVKIRGHRVEIGEIEAVLSAAGNVREAACVVVGDGPDDRAVEAYVVPEAPPLDLGPVRRHCLAELPRYMVPERFHVVAALPLTGTGKIDRRGLAGTGKIDRRGLAGS</sequence>
<dbReference type="Pfam" id="PF13193">
    <property type="entry name" value="AMP-binding_C"/>
    <property type="match status" value="1"/>
</dbReference>
<dbReference type="Pfam" id="PF00501">
    <property type="entry name" value="AMP-binding"/>
    <property type="match status" value="1"/>
</dbReference>
<evidence type="ECO:0000313" key="3">
    <source>
        <dbReference type="EMBL" id="MFC4909670.1"/>
    </source>
</evidence>
<dbReference type="Proteomes" id="UP001595872">
    <property type="component" value="Unassembled WGS sequence"/>
</dbReference>
<feature type="domain" description="AMP-dependent synthetase/ligase" evidence="1">
    <location>
        <begin position="8"/>
        <end position="399"/>
    </location>
</feature>
<dbReference type="InterPro" id="IPR045851">
    <property type="entry name" value="AMP-bd_C_sf"/>
</dbReference>
<dbReference type="Gene3D" id="3.30.300.30">
    <property type="match status" value="1"/>
</dbReference>
<dbReference type="SUPFAM" id="SSF56801">
    <property type="entry name" value="Acetyl-CoA synthetase-like"/>
    <property type="match status" value="1"/>
</dbReference>
<reference evidence="4" key="1">
    <citation type="journal article" date="2019" name="Int. J. Syst. Evol. Microbiol.">
        <title>The Global Catalogue of Microorganisms (GCM) 10K type strain sequencing project: providing services to taxonomists for standard genome sequencing and annotation.</title>
        <authorList>
            <consortium name="The Broad Institute Genomics Platform"/>
            <consortium name="The Broad Institute Genome Sequencing Center for Infectious Disease"/>
            <person name="Wu L."/>
            <person name="Ma J."/>
        </authorList>
    </citation>
    <scope>NUCLEOTIDE SEQUENCE [LARGE SCALE GENOMIC DNA]</scope>
    <source>
        <strain evidence="4">KLKA75</strain>
    </source>
</reference>
<dbReference type="NCBIfam" id="TIGR01733">
    <property type="entry name" value="AA-adenyl-dom"/>
    <property type="match status" value="1"/>
</dbReference>
<evidence type="ECO:0000313" key="4">
    <source>
        <dbReference type="Proteomes" id="UP001595872"/>
    </source>
</evidence>
<dbReference type="PANTHER" id="PTHR45527:SF1">
    <property type="entry name" value="FATTY ACID SYNTHASE"/>
    <property type="match status" value="1"/>
</dbReference>
<protein>
    <submittedName>
        <fullName evidence="3">Amino acid adenylation domain-containing protein</fullName>
    </submittedName>
</protein>
<organism evidence="3 4">
    <name type="scientific">Actinomadura gamaensis</name>
    <dbReference type="NCBI Taxonomy" id="1763541"/>
    <lineage>
        <taxon>Bacteria</taxon>
        <taxon>Bacillati</taxon>
        <taxon>Actinomycetota</taxon>
        <taxon>Actinomycetes</taxon>
        <taxon>Streptosporangiales</taxon>
        <taxon>Thermomonosporaceae</taxon>
        <taxon>Actinomadura</taxon>
    </lineage>
</organism>
<evidence type="ECO:0000259" key="1">
    <source>
        <dbReference type="Pfam" id="PF00501"/>
    </source>
</evidence>
<dbReference type="InterPro" id="IPR042099">
    <property type="entry name" value="ANL_N_sf"/>
</dbReference>
<dbReference type="PANTHER" id="PTHR45527">
    <property type="entry name" value="NONRIBOSOMAL PEPTIDE SYNTHETASE"/>
    <property type="match status" value="1"/>
</dbReference>
<gene>
    <name evidence="3" type="ORF">ACFPCY_20270</name>
</gene>
<dbReference type="InterPro" id="IPR025110">
    <property type="entry name" value="AMP-bd_C"/>
</dbReference>
<keyword evidence="4" id="KW-1185">Reference proteome</keyword>
<name>A0ABV9U2R2_9ACTN</name>
<dbReference type="InterPro" id="IPR000873">
    <property type="entry name" value="AMP-dep_synth/lig_dom"/>
</dbReference>
<comment type="caution">
    <text evidence="3">The sequence shown here is derived from an EMBL/GenBank/DDBJ whole genome shotgun (WGS) entry which is preliminary data.</text>
</comment>